<dbReference type="Proteomes" id="UP000807469">
    <property type="component" value="Unassembled WGS sequence"/>
</dbReference>
<keyword evidence="2" id="KW-1185">Reference proteome</keyword>
<evidence type="ECO:0000313" key="1">
    <source>
        <dbReference type="EMBL" id="KAF9470081.1"/>
    </source>
</evidence>
<comment type="caution">
    <text evidence="1">The sequence shown here is derived from an EMBL/GenBank/DDBJ whole genome shotgun (WGS) entry which is preliminary data.</text>
</comment>
<dbReference type="AlphaFoldDB" id="A0A9P5YJU8"/>
<organism evidence="1 2">
    <name type="scientific">Pholiota conissans</name>
    <dbReference type="NCBI Taxonomy" id="109636"/>
    <lineage>
        <taxon>Eukaryota</taxon>
        <taxon>Fungi</taxon>
        <taxon>Dikarya</taxon>
        <taxon>Basidiomycota</taxon>
        <taxon>Agaricomycotina</taxon>
        <taxon>Agaricomycetes</taxon>
        <taxon>Agaricomycetidae</taxon>
        <taxon>Agaricales</taxon>
        <taxon>Agaricineae</taxon>
        <taxon>Strophariaceae</taxon>
        <taxon>Pholiota</taxon>
    </lineage>
</organism>
<sequence>MDSIARRRGWITYWLGCLSFAIAASLTVDGDLLNMEFVPVQDGSDSDFGSIMVSKWYQDLATMEFHQVFLSEMQSVAGIFQQTSQCVGAFVDILDKRCYSVDWFSKYCIPVWYPWTAIESEAAKRSSKIARLAPPVHLLQNISSFIVKLLAALDRNTHDLNYWRNAVKLDPTFRLKIIPSIFGVKSQTEPVSGSLFCLDIMNTNCTNSQLPARFTVPSSTSGTVGIC</sequence>
<evidence type="ECO:0000313" key="2">
    <source>
        <dbReference type="Proteomes" id="UP000807469"/>
    </source>
</evidence>
<reference evidence="1" key="1">
    <citation type="submission" date="2020-11" db="EMBL/GenBank/DDBJ databases">
        <authorList>
            <consortium name="DOE Joint Genome Institute"/>
            <person name="Ahrendt S."/>
            <person name="Riley R."/>
            <person name="Andreopoulos W."/>
            <person name="Labutti K."/>
            <person name="Pangilinan J."/>
            <person name="Ruiz-Duenas F.J."/>
            <person name="Barrasa J.M."/>
            <person name="Sanchez-Garcia M."/>
            <person name="Camarero S."/>
            <person name="Miyauchi S."/>
            <person name="Serrano A."/>
            <person name="Linde D."/>
            <person name="Babiker R."/>
            <person name="Drula E."/>
            <person name="Ayuso-Fernandez I."/>
            <person name="Pacheco R."/>
            <person name="Padilla G."/>
            <person name="Ferreira P."/>
            <person name="Barriuso J."/>
            <person name="Kellner H."/>
            <person name="Castanera R."/>
            <person name="Alfaro M."/>
            <person name="Ramirez L."/>
            <person name="Pisabarro A.G."/>
            <person name="Kuo A."/>
            <person name="Tritt A."/>
            <person name="Lipzen A."/>
            <person name="He G."/>
            <person name="Yan M."/>
            <person name="Ng V."/>
            <person name="Cullen D."/>
            <person name="Martin F."/>
            <person name="Rosso M.-N."/>
            <person name="Henrissat B."/>
            <person name="Hibbett D."/>
            <person name="Martinez A.T."/>
            <person name="Grigoriev I.V."/>
        </authorList>
    </citation>
    <scope>NUCLEOTIDE SEQUENCE</scope>
    <source>
        <strain evidence="1">CIRM-BRFM 674</strain>
    </source>
</reference>
<protein>
    <submittedName>
        <fullName evidence="1">Uncharacterized protein</fullName>
    </submittedName>
</protein>
<accession>A0A9P5YJU8</accession>
<dbReference type="EMBL" id="MU156325">
    <property type="protein sequence ID" value="KAF9470081.1"/>
    <property type="molecule type" value="Genomic_DNA"/>
</dbReference>
<gene>
    <name evidence="1" type="ORF">BDN70DRAFT_940094</name>
</gene>
<dbReference type="OrthoDB" id="3270336at2759"/>
<name>A0A9P5YJU8_9AGAR</name>
<proteinExistence type="predicted"/>